<keyword evidence="2" id="KW-0662">Pyridine nucleotide biosynthesis</keyword>
<dbReference type="PANTHER" id="PTHR11080">
    <property type="entry name" value="PYRAZINAMIDASE/NICOTINAMIDASE"/>
    <property type="match status" value="1"/>
</dbReference>
<dbReference type="InterPro" id="IPR052347">
    <property type="entry name" value="Isochorismatase_Nicotinamidase"/>
</dbReference>
<comment type="caution">
    <text evidence="9">The sequence shown here is derived from an EMBL/GenBank/DDBJ whole genome shotgun (WGS) entry which is preliminary data.</text>
</comment>
<keyword evidence="4" id="KW-0378">Hydrolase</keyword>
<reference evidence="9 10" key="1">
    <citation type="journal article" date="2016" name="Genome Biol. Evol.">
        <title>Gene Family Evolution Reflects Adaptation to Soil Environmental Stressors in the Genome of the Collembolan Orchesella cincta.</title>
        <authorList>
            <person name="Faddeeva-Vakhrusheva A."/>
            <person name="Derks M.F."/>
            <person name="Anvar S.Y."/>
            <person name="Agamennone V."/>
            <person name="Suring W."/>
            <person name="Smit S."/>
            <person name="van Straalen N.M."/>
            <person name="Roelofs D."/>
        </authorList>
    </citation>
    <scope>NUCLEOTIDE SEQUENCE [LARGE SCALE GENOMIC DNA]</scope>
    <source>
        <tissue evidence="9">Mixed pool</tissue>
    </source>
</reference>
<evidence type="ECO:0000256" key="3">
    <source>
        <dbReference type="ARBA" id="ARBA00022723"/>
    </source>
</evidence>
<keyword evidence="10" id="KW-1185">Reference proteome</keyword>
<dbReference type="Gene3D" id="3.40.50.850">
    <property type="entry name" value="Isochorismatase-like"/>
    <property type="match status" value="1"/>
</dbReference>
<accession>A0A1D2MQP0</accession>
<comment type="similarity">
    <text evidence="1">Belongs to the isochorismatase family.</text>
</comment>
<protein>
    <recommendedName>
        <fullName evidence="6">nicotinamidase</fullName>
        <ecNumber evidence="6">3.5.1.19</ecNumber>
    </recommendedName>
    <alternativeName>
        <fullName evidence="7">Nicotinamide deamidase</fullName>
    </alternativeName>
</protein>
<keyword evidence="3" id="KW-0479">Metal-binding</keyword>
<dbReference type="Pfam" id="PF00857">
    <property type="entry name" value="Isochorismatase"/>
    <property type="match status" value="1"/>
</dbReference>
<dbReference type="OrthoDB" id="167809at2759"/>
<dbReference type="EMBL" id="LJIJ01000695">
    <property type="protein sequence ID" value="ODM95232.1"/>
    <property type="molecule type" value="Genomic_DNA"/>
</dbReference>
<dbReference type="GO" id="GO:0046872">
    <property type="term" value="F:metal ion binding"/>
    <property type="evidence" value="ECO:0007669"/>
    <property type="project" value="UniProtKB-KW"/>
</dbReference>
<dbReference type="InterPro" id="IPR000868">
    <property type="entry name" value="Isochorismatase-like_dom"/>
</dbReference>
<dbReference type="GO" id="GO:0019363">
    <property type="term" value="P:pyridine nucleotide biosynthetic process"/>
    <property type="evidence" value="ECO:0007669"/>
    <property type="project" value="UniProtKB-KW"/>
</dbReference>
<evidence type="ECO:0000256" key="4">
    <source>
        <dbReference type="ARBA" id="ARBA00022801"/>
    </source>
</evidence>
<evidence type="ECO:0000256" key="6">
    <source>
        <dbReference type="ARBA" id="ARBA00039017"/>
    </source>
</evidence>
<dbReference type="STRING" id="48709.A0A1D2MQP0"/>
<sequence length="131" mass="14293">MKDGVIVKKGTDPETDSYSALFNNTKKVATELVQLLLESGISDVFVCGLATDVCVGATVKDALLLGYRTILVDDAVRGITVEGIEATKRQLLQHHTVIVKSSEVKNMVAGTDRRPELGLKLALEIQKRRKK</sequence>
<evidence type="ECO:0000256" key="7">
    <source>
        <dbReference type="ARBA" id="ARBA00043224"/>
    </source>
</evidence>
<dbReference type="PANTHER" id="PTHR11080:SF2">
    <property type="entry name" value="LD05707P"/>
    <property type="match status" value="1"/>
</dbReference>
<dbReference type="Proteomes" id="UP000094527">
    <property type="component" value="Unassembled WGS sequence"/>
</dbReference>
<dbReference type="InterPro" id="IPR036380">
    <property type="entry name" value="Isochorismatase-like_sf"/>
</dbReference>
<comment type="pathway">
    <text evidence="5">Cofactor biosynthesis; nicotinate biosynthesis; nicotinate from nicotinamide: step 1/1.</text>
</comment>
<evidence type="ECO:0000259" key="8">
    <source>
        <dbReference type="Pfam" id="PF00857"/>
    </source>
</evidence>
<gene>
    <name evidence="9" type="ORF">Ocin01_11454</name>
</gene>
<dbReference type="EC" id="3.5.1.19" evidence="6"/>
<evidence type="ECO:0000256" key="2">
    <source>
        <dbReference type="ARBA" id="ARBA00022642"/>
    </source>
</evidence>
<proteinExistence type="inferred from homology"/>
<organism evidence="9 10">
    <name type="scientific">Orchesella cincta</name>
    <name type="common">Springtail</name>
    <name type="synonym">Podura cincta</name>
    <dbReference type="NCBI Taxonomy" id="48709"/>
    <lineage>
        <taxon>Eukaryota</taxon>
        <taxon>Metazoa</taxon>
        <taxon>Ecdysozoa</taxon>
        <taxon>Arthropoda</taxon>
        <taxon>Hexapoda</taxon>
        <taxon>Collembola</taxon>
        <taxon>Entomobryomorpha</taxon>
        <taxon>Entomobryoidea</taxon>
        <taxon>Orchesellidae</taxon>
        <taxon>Orchesellinae</taxon>
        <taxon>Orchesella</taxon>
    </lineage>
</organism>
<dbReference type="OMA" id="YSALFNN"/>
<dbReference type="GO" id="GO:0008936">
    <property type="term" value="F:nicotinamidase activity"/>
    <property type="evidence" value="ECO:0007669"/>
    <property type="project" value="UniProtKB-EC"/>
</dbReference>
<evidence type="ECO:0000313" key="9">
    <source>
        <dbReference type="EMBL" id="ODM95232.1"/>
    </source>
</evidence>
<dbReference type="SUPFAM" id="SSF52499">
    <property type="entry name" value="Isochorismatase-like hydrolases"/>
    <property type="match status" value="1"/>
</dbReference>
<feature type="domain" description="Isochorismatase-like" evidence="8">
    <location>
        <begin position="29"/>
        <end position="99"/>
    </location>
</feature>
<evidence type="ECO:0000256" key="1">
    <source>
        <dbReference type="ARBA" id="ARBA00006336"/>
    </source>
</evidence>
<dbReference type="AlphaFoldDB" id="A0A1D2MQP0"/>
<evidence type="ECO:0000313" key="10">
    <source>
        <dbReference type="Proteomes" id="UP000094527"/>
    </source>
</evidence>
<name>A0A1D2MQP0_ORCCI</name>
<evidence type="ECO:0000256" key="5">
    <source>
        <dbReference type="ARBA" id="ARBA00037900"/>
    </source>
</evidence>